<organism evidence="2 3">
    <name type="scientific">Cucurbita moschata</name>
    <name type="common">Winter crookneck squash</name>
    <name type="synonym">Cucurbita pepo var. moschata</name>
    <dbReference type="NCBI Taxonomy" id="3662"/>
    <lineage>
        <taxon>Eukaryota</taxon>
        <taxon>Viridiplantae</taxon>
        <taxon>Streptophyta</taxon>
        <taxon>Embryophyta</taxon>
        <taxon>Tracheophyta</taxon>
        <taxon>Spermatophyta</taxon>
        <taxon>Magnoliopsida</taxon>
        <taxon>eudicotyledons</taxon>
        <taxon>Gunneridae</taxon>
        <taxon>Pentapetalae</taxon>
        <taxon>rosids</taxon>
        <taxon>fabids</taxon>
        <taxon>Cucurbitales</taxon>
        <taxon>Cucurbitaceae</taxon>
        <taxon>Cucurbiteae</taxon>
        <taxon>Cucurbita</taxon>
    </lineage>
</organism>
<proteinExistence type="predicted"/>
<evidence type="ECO:0000256" key="1">
    <source>
        <dbReference type="SAM" id="Coils"/>
    </source>
</evidence>
<keyword evidence="1" id="KW-0175">Coiled coil</keyword>
<accession>A0A6J1H234</accession>
<dbReference type="KEGG" id="cmos:111459736"/>
<name>A0A6J1H234_CUCMO</name>
<feature type="coiled-coil region" evidence="1">
    <location>
        <begin position="171"/>
        <end position="229"/>
    </location>
</feature>
<gene>
    <name evidence="3" type="primary">LOC111459736</name>
</gene>
<dbReference type="Proteomes" id="UP000504609">
    <property type="component" value="Unplaced"/>
</dbReference>
<keyword evidence="2" id="KW-1185">Reference proteome</keyword>
<evidence type="ECO:0000313" key="2">
    <source>
        <dbReference type="Proteomes" id="UP000504609"/>
    </source>
</evidence>
<evidence type="ECO:0000313" key="3">
    <source>
        <dbReference type="RefSeq" id="XP_022958532.1"/>
    </source>
</evidence>
<protein>
    <submittedName>
        <fullName evidence="3">Uncharacterized protein LOC111459736</fullName>
    </submittedName>
</protein>
<dbReference type="RefSeq" id="XP_022958532.1">
    <property type="nucleotide sequence ID" value="XM_023102764.1"/>
</dbReference>
<sequence>MDKFMRVYDYECAMDNGVPKTLEGQTLSINDVALCFFGLPVKFSHGSIWPSRKTKRGSDDCHHTPSLAQHLYVLKSWPFIFFPHQEKSLSLSEPFSCDINPFLLTHIHTQQRIRERRKTLFAAWEREGERKLHSKQITLANKWIQAARKLTHQSIRCLFVHVEFKPAGSELEVLQKEVEAKTKKIKEMKKEIEGIKMWLEEKKASREEMESLKRLCEEYNSLRKEYYETLGKQTRES</sequence>
<dbReference type="GeneID" id="111459736"/>
<reference evidence="3" key="1">
    <citation type="submission" date="2025-08" db="UniProtKB">
        <authorList>
            <consortium name="RefSeq"/>
        </authorList>
    </citation>
    <scope>IDENTIFICATION</scope>
    <source>
        <tissue evidence="3">Young leaves</tissue>
    </source>
</reference>
<dbReference type="AlphaFoldDB" id="A0A6J1H234"/>